<feature type="chain" id="PRO_5026259061" description="UDP-glucose:glycoprotein glucosyltransferase" evidence="8">
    <location>
        <begin position="23"/>
        <end position="1515"/>
    </location>
</feature>
<dbReference type="CDD" id="cd06432">
    <property type="entry name" value="GT8_HUGT1_C_like"/>
    <property type="match status" value="1"/>
</dbReference>
<keyword evidence="5" id="KW-0325">Glycoprotein</keyword>
<dbReference type="Pfam" id="PF18401">
    <property type="entry name" value="Thioredoxin_13"/>
    <property type="match status" value="1"/>
</dbReference>
<dbReference type="Pfam" id="PF18402">
    <property type="entry name" value="Thioredoxin_14"/>
    <property type="match status" value="1"/>
</dbReference>
<protein>
    <recommendedName>
        <fullName evidence="15">UDP-glucose:glycoprotein glucosyltransferase</fullName>
    </recommendedName>
</protein>
<dbReference type="GO" id="GO:0005788">
    <property type="term" value="C:endoplasmic reticulum lumen"/>
    <property type="evidence" value="ECO:0007669"/>
    <property type="project" value="UniProtKB-SubCell"/>
</dbReference>
<dbReference type="InterPro" id="IPR040693">
    <property type="entry name" value="UGGT_TRXL_1"/>
</dbReference>
<sequence>MRMTGLGSFLGLACAYLGLVDGHRHVQVNLSTSYLASPLFPVLETSEFLSQEDPKLFYSYIDAVQMRFQAIRDKDAVNYTRIALEAAGDVLPDQSSVARMLPFVLETRAYSPAVEMFNQLAIESAYKSCPNQSVEAWAIIYREIGCADYIICDIKEFTDAMLEKRPEDEQSTCAASGQHDFQFHVDHVYPSLKLHGSAQVIVYGAVTTPAFQAFHSKFLPLAVSGDIGYIVRHAPQGNTLPVLVQGYGVSLNIKNMEYKTIDDSKETKAHSSNHDDEEDDFIVSVMTKKTDQVGKALREYQKEFEDAEDEGTEDEEENSVPWQLSELGYLATEKILTDENPLKRLQLISQDFPKYAASLALAQTRPSPENITEIKKARAQVISKRLHNRIVVNGLAFDFNEYGFNAFDYLKTLSKELRLADTLKHVDPSGTIKATLSSLASQKEDVRVAVRGTVDGLAPLYLNSIETDEETQDWSTDMSALRGPSWNLIFLRKVMYEIILVVDPTTYVGVEAMRQVNYLRMRQAPVQFGVLWTSPEFLKMSREERQNYIPTTDEKAPATVFHVSKMFYAARKRNTEAGDQLLRELYSLNGDVTVKEILLMYSQAVGERYSKDDWLEEAKKVLLSENNEVVWAMTDLVLSKNLPLNSHLFNGVVQTNLNIQEGIMGHFGRDQAIYQALVREDVITDDSDMLNELLASEGAYSIYCPWFESDFVEPKHSLNWKDLAWQSVGSFHAAGTAQKPKRQNILLFANLDKHIGAQSAYQALKSIADYPDLRLGILHNGKDSDNSSLGNRMAYILSQLGHTDSPVYRGVVLEILRMMGKKTPEEVLTHSRLFLQLHLDANPEDAILPQIGKWLVDAPIHVNPFRNLVDDEHIILINGRPLDLEDTPLTAQLLDGLIQFEANSRSKTVSKAYVSQFKHDNFSVEEAAEKSHALYHVMEMVDEYLKTPRVSPVFSQLNPAFSYQTNDSENVIMDIVAYLDPLSETAQRASGILRMLESVLGAKITLVLLPSHDYEEFPLKRFYRFLWGKGATQTIHFNNLPRQPVLTMNLETPESWNVQMIKSDTDVDNIQRNASATYYIKDVLVYGQCMDRTMPHYPSLPNGLQLVLERTAATQHFHKDTVVMKNLGYFQLQAAPGVWQLHVAKGRHASIYELMLKDSRVESVPVVVYDFLSSIMQLEVKKRVGQESAHLLDDSASPQDEEEAQKSDEDKSYWSSLMNWGKPAPATVRKGDTIHVFSLATGHLYERMLKLMMLSVLKRTKNPVTFWLLENFLSPDFKNSVPALQAEFGMDIRLVTYKWPNWLRRQTEKQRIIWGYKILFLDVLFPLGVEKIIYVDADQIVRADLNELWTMDLQGRPYGYTPFCDSRNVGFQFWRQGYWKDHLRGKPYHISALYVVDLVKFKRMAAGDTLRAIYDQLSADPNSLSNLDQDLPNYAQHQIPIFSLPQEWLWCESWCSDETKEKAKTIDLCNNPKHKEPKLDMAKRVISGDLFPESWLELDSQVKAAEARYAQTAAA</sequence>
<dbReference type="PANTHER" id="PTHR11226">
    <property type="entry name" value="UDP-GLUCOSE GLYCOPROTEIN:GLUCOSYLTRANSFERASE"/>
    <property type="match status" value="1"/>
</dbReference>
<evidence type="ECO:0000256" key="7">
    <source>
        <dbReference type="SAM" id="MobiDB-lite"/>
    </source>
</evidence>
<dbReference type="EMBL" id="VJMJ01000149">
    <property type="protein sequence ID" value="KAF0730879.1"/>
    <property type="molecule type" value="Genomic_DNA"/>
</dbReference>
<dbReference type="PANTHER" id="PTHR11226:SF0">
    <property type="entry name" value="UDP-GLUCOSE:GLYCOPROTEIN GLUCOSYLTRANSFERASE"/>
    <property type="match status" value="1"/>
</dbReference>
<evidence type="ECO:0000256" key="4">
    <source>
        <dbReference type="ARBA" id="ARBA00022824"/>
    </source>
</evidence>
<dbReference type="Pfam" id="PF18400">
    <property type="entry name" value="Thioredoxin_12"/>
    <property type="match status" value="1"/>
</dbReference>
<accession>A0A6G0WTR9</accession>
<dbReference type="InterPro" id="IPR040497">
    <property type="entry name" value="Glyco_transf_24"/>
</dbReference>
<feature type="domain" description="UGGT thioredoxin-like" evidence="10">
    <location>
        <begin position="321"/>
        <end position="430"/>
    </location>
</feature>
<evidence type="ECO:0008006" key="15">
    <source>
        <dbReference type="Google" id="ProtNLM"/>
    </source>
</evidence>
<feature type="domain" description="UGGT thioredoxin-like" evidence="11">
    <location>
        <begin position="456"/>
        <end position="701"/>
    </location>
</feature>
<name>A0A6G0WTR9_9STRA</name>
<feature type="coiled-coil region" evidence="6">
    <location>
        <begin position="290"/>
        <end position="317"/>
    </location>
</feature>
<keyword evidence="4" id="KW-0256">Endoplasmic reticulum</keyword>
<evidence type="ECO:0000259" key="11">
    <source>
        <dbReference type="Pfam" id="PF18402"/>
    </source>
</evidence>
<evidence type="ECO:0000259" key="12">
    <source>
        <dbReference type="Pfam" id="PF18404"/>
    </source>
</evidence>
<dbReference type="Gene3D" id="3.90.550.10">
    <property type="entry name" value="Spore Coat Polysaccharide Biosynthesis Protein SpsA, Chain A"/>
    <property type="match status" value="1"/>
</dbReference>
<dbReference type="InterPro" id="IPR040694">
    <property type="entry name" value="UGGT_TRXL_2"/>
</dbReference>
<evidence type="ECO:0000313" key="14">
    <source>
        <dbReference type="Proteomes" id="UP000481153"/>
    </source>
</evidence>
<dbReference type="VEuPathDB" id="FungiDB:AeMF1_012834"/>
<evidence type="ECO:0000256" key="6">
    <source>
        <dbReference type="SAM" id="Coils"/>
    </source>
</evidence>
<dbReference type="GO" id="GO:0051082">
    <property type="term" value="F:unfolded protein binding"/>
    <property type="evidence" value="ECO:0007669"/>
    <property type="project" value="TreeGrafter"/>
</dbReference>
<feature type="domain" description="Glucosyltransferase 24 catalytic" evidence="12">
    <location>
        <begin position="1234"/>
        <end position="1503"/>
    </location>
</feature>
<dbReference type="InterPro" id="IPR009448">
    <property type="entry name" value="UDP-g_GGtrans"/>
</dbReference>
<organism evidence="13 14">
    <name type="scientific">Aphanomyces euteiches</name>
    <dbReference type="NCBI Taxonomy" id="100861"/>
    <lineage>
        <taxon>Eukaryota</taxon>
        <taxon>Sar</taxon>
        <taxon>Stramenopiles</taxon>
        <taxon>Oomycota</taxon>
        <taxon>Saprolegniomycetes</taxon>
        <taxon>Saprolegniales</taxon>
        <taxon>Verrucalvaceae</taxon>
        <taxon>Aphanomyces</taxon>
    </lineage>
</organism>
<dbReference type="GO" id="GO:0036503">
    <property type="term" value="P:ERAD pathway"/>
    <property type="evidence" value="ECO:0007669"/>
    <property type="project" value="TreeGrafter"/>
</dbReference>
<dbReference type="Pfam" id="PF06427">
    <property type="entry name" value="UDP-g_GGTase"/>
    <property type="match status" value="1"/>
</dbReference>
<evidence type="ECO:0000256" key="1">
    <source>
        <dbReference type="ARBA" id="ARBA00001913"/>
    </source>
</evidence>
<feature type="signal peptide" evidence="8">
    <location>
        <begin position="1"/>
        <end position="22"/>
    </location>
</feature>
<feature type="domain" description="UGGT thioredoxin-like" evidence="9">
    <location>
        <begin position="42"/>
        <end position="237"/>
    </location>
</feature>
<comment type="cofactor">
    <cofactor evidence="1">
        <name>Ca(2+)</name>
        <dbReference type="ChEBI" id="CHEBI:29108"/>
    </cofactor>
</comment>
<evidence type="ECO:0000259" key="9">
    <source>
        <dbReference type="Pfam" id="PF18400"/>
    </source>
</evidence>
<comment type="caution">
    <text evidence="13">The sequence shown here is derived from an EMBL/GenBank/DDBJ whole genome shotgun (WGS) entry which is preliminary data.</text>
</comment>
<reference evidence="13 14" key="1">
    <citation type="submission" date="2019-07" db="EMBL/GenBank/DDBJ databases">
        <title>Genomics analysis of Aphanomyces spp. identifies a new class of oomycete effector associated with host adaptation.</title>
        <authorList>
            <person name="Gaulin E."/>
        </authorList>
    </citation>
    <scope>NUCLEOTIDE SEQUENCE [LARGE SCALE GENOMIC DNA]</scope>
    <source>
        <strain evidence="13 14">ATCC 201684</strain>
    </source>
</reference>
<evidence type="ECO:0000256" key="2">
    <source>
        <dbReference type="ARBA" id="ARBA00004319"/>
    </source>
</evidence>
<evidence type="ECO:0000256" key="5">
    <source>
        <dbReference type="ARBA" id="ARBA00023180"/>
    </source>
</evidence>
<dbReference type="GO" id="GO:0018279">
    <property type="term" value="P:protein N-linked glycosylation via asparagine"/>
    <property type="evidence" value="ECO:0007669"/>
    <property type="project" value="TreeGrafter"/>
</dbReference>
<dbReference type="InterPro" id="IPR029044">
    <property type="entry name" value="Nucleotide-diphossugar_trans"/>
</dbReference>
<dbReference type="Proteomes" id="UP000481153">
    <property type="component" value="Unassembled WGS sequence"/>
</dbReference>
<evidence type="ECO:0000256" key="3">
    <source>
        <dbReference type="ARBA" id="ARBA00022729"/>
    </source>
</evidence>
<dbReference type="InterPro" id="IPR040692">
    <property type="entry name" value="UGGT_TRXL_3"/>
</dbReference>
<feature type="region of interest" description="Disordered" evidence="7">
    <location>
        <begin position="1189"/>
        <end position="1210"/>
    </location>
</feature>
<gene>
    <name evidence="13" type="ORF">Ae201684_011761</name>
</gene>
<evidence type="ECO:0000259" key="10">
    <source>
        <dbReference type="Pfam" id="PF18401"/>
    </source>
</evidence>
<comment type="subcellular location">
    <subcellularLocation>
        <location evidence="2">Endoplasmic reticulum lumen</location>
    </subcellularLocation>
</comment>
<evidence type="ECO:0000313" key="13">
    <source>
        <dbReference type="EMBL" id="KAF0730879.1"/>
    </source>
</evidence>
<keyword evidence="3 8" id="KW-0732">Signal</keyword>
<dbReference type="GO" id="GO:0003980">
    <property type="term" value="F:UDP-glucose:glycoprotein glucosyltransferase activity"/>
    <property type="evidence" value="ECO:0007669"/>
    <property type="project" value="InterPro"/>
</dbReference>
<dbReference type="SUPFAM" id="SSF53448">
    <property type="entry name" value="Nucleotide-diphospho-sugar transferases"/>
    <property type="match status" value="1"/>
</dbReference>
<keyword evidence="14" id="KW-1185">Reference proteome</keyword>
<keyword evidence="6" id="KW-0175">Coiled coil</keyword>
<evidence type="ECO:0000256" key="8">
    <source>
        <dbReference type="SAM" id="SignalP"/>
    </source>
</evidence>
<proteinExistence type="predicted"/>
<dbReference type="UniPathway" id="UPA00378"/>
<dbReference type="Pfam" id="PF18404">
    <property type="entry name" value="Glyco_transf_24"/>
    <property type="match status" value="1"/>
</dbReference>